<dbReference type="InterPro" id="IPR029388">
    <property type="entry name" value="DUF4650"/>
</dbReference>
<feature type="compositionally biased region" description="Polar residues" evidence="1">
    <location>
        <begin position="884"/>
        <end position="894"/>
    </location>
</feature>
<dbReference type="InterPro" id="IPR033505">
    <property type="entry name" value="USPL1"/>
</dbReference>
<feature type="region of interest" description="Disordered" evidence="1">
    <location>
        <begin position="691"/>
        <end position="732"/>
    </location>
</feature>
<dbReference type="PANTHER" id="PTHR15294:SF3">
    <property type="entry name" value="SUMO-SPECIFIC ISOPEPTIDASE USPL1"/>
    <property type="match status" value="1"/>
</dbReference>
<proteinExistence type="predicted"/>
<evidence type="ECO:0000256" key="1">
    <source>
        <dbReference type="SAM" id="MobiDB-lite"/>
    </source>
</evidence>
<dbReference type="InterPro" id="IPR028889">
    <property type="entry name" value="USP"/>
</dbReference>
<dbReference type="PROSITE" id="PS50235">
    <property type="entry name" value="USP_3"/>
    <property type="match status" value="1"/>
</dbReference>
<dbReference type="InterPro" id="IPR028890">
    <property type="entry name" value="Peptidase_C98"/>
</dbReference>
<feature type="region of interest" description="Disordered" evidence="1">
    <location>
        <begin position="189"/>
        <end position="212"/>
    </location>
</feature>
<dbReference type="GO" id="GO:0030576">
    <property type="term" value="P:Cajal body organization"/>
    <property type="evidence" value="ECO:0007669"/>
    <property type="project" value="InterPro"/>
</dbReference>
<dbReference type="RefSeq" id="XP_006832110.1">
    <property type="nucleotide sequence ID" value="XM_006832047.1"/>
</dbReference>
<feature type="domain" description="USP" evidence="2">
    <location>
        <begin position="220"/>
        <end position="493"/>
    </location>
</feature>
<protein>
    <submittedName>
        <fullName evidence="4">SUMO-specific isopeptidase USPL1</fullName>
    </submittedName>
</protein>
<accession>A0A9B0SY88</accession>
<evidence type="ECO:0000313" key="4">
    <source>
        <dbReference type="RefSeq" id="XP_006832110.1"/>
    </source>
</evidence>
<dbReference type="GO" id="GO:0032183">
    <property type="term" value="F:SUMO binding"/>
    <property type="evidence" value="ECO:0007669"/>
    <property type="project" value="InterPro"/>
</dbReference>
<dbReference type="OrthoDB" id="6160353at2759"/>
<organism evidence="3 4">
    <name type="scientific">Chrysochloris asiatica</name>
    <name type="common">Cape golden mole</name>
    <dbReference type="NCBI Taxonomy" id="185453"/>
    <lineage>
        <taxon>Eukaryota</taxon>
        <taxon>Metazoa</taxon>
        <taxon>Chordata</taxon>
        <taxon>Craniata</taxon>
        <taxon>Vertebrata</taxon>
        <taxon>Euteleostomi</taxon>
        <taxon>Mammalia</taxon>
        <taxon>Eutheria</taxon>
        <taxon>Afrotheria</taxon>
        <taxon>Chrysochloridae</taxon>
        <taxon>Chrysochlorinae</taxon>
        <taxon>Chrysochloris</taxon>
    </lineage>
</organism>
<feature type="compositionally biased region" description="Polar residues" evidence="1">
    <location>
        <begin position="145"/>
        <end position="166"/>
    </location>
</feature>
<name>A0A9B0SY88_CHRAS</name>
<dbReference type="GO" id="GO:0016926">
    <property type="term" value="P:protein desumoylation"/>
    <property type="evidence" value="ECO:0007669"/>
    <property type="project" value="TreeGrafter"/>
</dbReference>
<feature type="compositionally biased region" description="Polar residues" evidence="1">
    <location>
        <begin position="507"/>
        <end position="521"/>
    </location>
</feature>
<evidence type="ECO:0000313" key="3">
    <source>
        <dbReference type="Proteomes" id="UP000504623"/>
    </source>
</evidence>
<feature type="compositionally biased region" description="Polar residues" evidence="1">
    <location>
        <begin position="536"/>
        <end position="545"/>
    </location>
</feature>
<feature type="region of interest" description="Disordered" evidence="1">
    <location>
        <begin position="139"/>
        <end position="171"/>
    </location>
</feature>
<gene>
    <name evidence="4" type="primary">USPL1</name>
</gene>
<feature type="region of interest" description="Disordered" evidence="1">
    <location>
        <begin position="881"/>
        <end position="908"/>
    </location>
</feature>
<dbReference type="Proteomes" id="UP000504623">
    <property type="component" value="Unplaced"/>
</dbReference>
<dbReference type="PANTHER" id="PTHR15294">
    <property type="entry name" value="RETINOVIN-RELATED"/>
    <property type="match status" value="1"/>
</dbReference>
<evidence type="ECO:0000259" key="2">
    <source>
        <dbReference type="PROSITE" id="PS50235"/>
    </source>
</evidence>
<dbReference type="GeneID" id="102823753"/>
<dbReference type="CTD" id="10208"/>
<dbReference type="AlphaFoldDB" id="A0A9B0SY88"/>
<feature type="region of interest" description="Disordered" evidence="1">
    <location>
        <begin position="498"/>
        <end position="553"/>
    </location>
</feature>
<reference evidence="4" key="1">
    <citation type="submission" date="2025-08" db="UniProtKB">
        <authorList>
            <consortium name="RefSeq"/>
        </authorList>
    </citation>
    <scope>IDENTIFICATION</scope>
    <source>
        <tissue evidence="4">Spleen</tissue>
    </source>
</reference>
<feature type="compositionally biased region" description="Pro residues" evidence="1">
    <location>
        <begin position="799"/>
        <end position="810"/>
    </location>
</feature>
<dbReference type="Pfam" id="PF15499">
    <property type="entry name" value="Peptidase_C98"/>
    <property type="match status" value="1"/>
</dbReference>
<dbReference type="Pfam" id="PF15509">
    <property type="entry name" value="DUF4650"/>
    <property type="match status" value="1"/>
</dbReference>
<dbReference type="GO" id="GO:0015030">
    <property type="term" value="C:Cajal body"/>
    <property type="evidence" value="ECO:0007669"/>
    <property type="project" value="TreeGrafter"/>
</dbReference>
<feature type="region of interest" description="Disordered" evidence="1">
    <location>
        <begin position="763"/>
        <end position="817"/>
    </location>
</feature>
<dbReference type="InterPro" id="IPR038765">
    <property type="entry name" value="Papain-like_cys_pep_sf"/>
</dbReference>
<keyword evidence="3" id="KW-1185">Reference proteome</keyword>
<dbReference type="SUPFAM" id="SSF54001">
    <property type="entry name" value="Cysteine proteinases"/>
    <property type="match status" value="1"/>
</dbReference>
<sequence length="1070" mass="116040">MMDSPKIGNGLPVIGQGTGIGVSSLHMVGYLGKNYDLAEGPENGYCPVCREKGKLKALKSYRISFQESIFLCEDLQCIYPLGSKSLTNVISPDLDDCHTPNKPHKRKVFATSCEDSSLFANPKKTRTHGVVDGEQTLTSKHHGEASSNLPDLPQSSGQNPVPSSAPSEHKEAVEADVVNFAVEDDPPVVHVSRTRGTSPQHEGGTSKLEMPPEAHRAPCVQWRNAHALCWLDCILSTLVHLEGLEHALTGLCSTGESLFHRLFTKYQEANRLLATRSLDGAKDGDHKKCTSELFAKIDGCLNEARDEIFTRLQPQLRCTLGDMESPVFAFPLLLKLEPRIEKLFTYSFSWDFKCSQCGHKYQNRCMKTLVTFTHVIPEWHPLNAAHLGPCNNCSNQSQIRKMALEKVSPIFMVHFVEGLPHQDLQRLSFHFEDSLYQVTSVIQYQANNHFITWVLDANGSWLECDDLKGSCSERRERFEVPASEIHIVIWERKPSEMTDRAAASLPRQKTNDQPAQGSQESELPPVCPGGGAAEAETSSETQPSGVSGAPPALPQCEAVASDLLDDDILALTLEEMQANAATFLFESEPLGEKTGVAGPRALPSQESFVDSLVAAPCTAKMTSDQIVAVSVPPRAMTANVPSLQLNAGDTIVTKPVSVDATASLAQGAKAAETTMDSQLSPFLTPETEALKPEQHSASQGLTMKKKEPVTESPAMAKRSAQKQPVKESQKKPFVGSWVKGLLSKGASFMPPCVSAHTRNTRTDLQPAVKGASNFGGFKTKGVNRKASQVSRKARQRASQPPPSSHSPPSKPSSECTASHRYADVPKAIDESVAPGAQLNPSSSGYQNGGAVANLGDSVDSQIHQLRLKLLKKLKAKKKKLAALTSSPQNGTLPSGNLEDGSHCGSPNDCESIEQLLSELQYQIDVADSQSGCTPLPSTSPYGGQTQEEILAELLSPATVVPTELPECGEPDFRYLEMGDTHIPAPVPNELSTVPQSAPLGQDHNYCSPTKNNPDDFQADSLTNGSCDRTLNLESSLKTDIFDEFFSTSALTLSNDPLDLPHFDEYLFESC</sequence>